<dbReference type="CDD" id="cd02440">
    <property type="entry name" value="AdoMet_MTases"/>
    <property type="match status" value="1"/>
</dbReference>
<keyword evidence="1" id="KW-0808">Transferase</keyword>
<dbReference type="RefSeq" id="WP_097373311.1">
    <property type="nucleotide sequence ID" value="NZ_CP021404.1"/>
</dbReference>
<dbReference type="SUPFAM" id="SSF53335">
    <property type="entry name" value="S-adenosyl-L-methionine-dependent methyltransferases"/>
    <property type="match status" value="1"/>
</dbReference>
<protein>
    <submittedName>
        <fullName evidence="1">Methyltransferase</fullName>
    </submittedName>
</protein>
<dbReference type="GO" id="GO:0009312">
    <property type="term" value="P:oligosaccharide biosynthetic process"/>
    <property type="evidence" value="ECO:0007669"/>
    <property type="project" value="InterPro"/>
</dbReference>
<gene>
    <name evidence="1" type="ORF">CBW24_08435</name>
</gene>
<dbReference type="OrthoDB" id="116799at2"/>
<accession>A0A291LZA9</accession>
<evidence type="ECO:0000313" key="1">
    <source>
        <dbReference type="EMBL" id="ATI42029.1"/>
    </source>
</evidence>
<sequence>MSVSADHLAQLYAATDDPWNFRNSPYEQAKFAATRAALGRARYRHGLELGCGNGALARHLAPQCAAYTGVDAVARAVRAAQQAVPEGHFVQGWLPDDLPDGAFDLIVLSEILYFLDPPGLTGLGQQISTRWPDAEILCVTWLGDTGHDLQGPTALAIFARALGPALALRPVTQAEGYRIDRHLPGAGS</sequence>
<dbReference type="EMBL" id="CP021404">
    <property type="protein sequence ID" value="ATI42029.1"/>
    <property type="molecule type" value="Genomic_DNA"/>
</dbReference>
<dbReference type="GO" id="GO:0032259">
    <property type="term" value="P:methylation"/>
    <property type="evidence" value="ECO:0007669"/>
    <property type="project" value="UniProtKB-KW"/>
</dbReference>
<dbReference type="Pfam" id="PF05401">
    <property type="entry name" value="NodS"/>
    <property type="match status" value="1"/>
</dbReference>
<keyword evidence="1" id="KW-0489">Methyltransferase</keyword>
<keyword evidence="2" id="KW-1185">Reference proteome</keyword>
<dbReference type="AlphaFoldDB" id="A0A291LZA9"/>
<reference evidence="1 2" key="1">
    <citation type="submission" date="2017-05" db="EMBL/GenBank/DDBJ databases">
        <title>Comparative genomic and metabolic analysis of manganese-oxidizing mechanisms in Celeribater manganoxidans DY25T: its adaption to the environment of polymetallic nodule.</title>
        <authorList>
            <person name="Wang X."/>
        </authorList>
    </citation>
    <scope>NUCLEOTIDE SEQUENCE [LARGE SCALE GENOMIC DNA]</scope>
    <source>
        <strain evidence="1 2">DY25</strain>
    </source>
</reference>
<dbReference type="Proteomes" id="UP000219050">
    <property type="component" value="Chromosome"/>
</dbReference>
<evidence type="ECO:0000313" key="2">
    <source>
        <dbReference type="Proteomes" id="UP000219050"/>
    </source>
</evidence>
<dbReference type="Gene3D" id="3.40.50.150">
    <property type="entry name" value="Vaccinia Virus protein VP39"/>
    <property type="match status" value="1"/>
</dbReference>
<dbReference type="InterPro" id="IPR029063">
    <property type="entry name" value="SAM-dependent_MTases_sf"/>
</dbReference>
<dbReference type="GO" id="GO:0008757">
    <property type="term" value="F:S-adenosylmethionine-dependent methyltransferase activity"/>
    <property type="evidence" value="ECO:0007669"/>
    <property type="project" value="InterPro"/>
</dbReference>
<organism evidence="1 2">
    <name type="scientific">Pacificitalea manganoxidans</name>
    <dbReference type="NCBI Taxonomy" id="1411902"/>
    <lineage>
        <taxon>Bacteria</taxon>
        <taxon>Pseudomonadati</taxon>
        <taxon>Pseudomonadota</taxon>
        <taxon>Alphaproteobacteria</taxon>
        <taxon>Rhodobacterales</taxon>
        <taxon>Paracoccaceae</taxon>
        <taxon>Pacificitalea</taxon>
    </lineage>
</organism>
<proteinExistence type="predicted"/>
<dbReference type="KEGG" id="cmag:CBW24_08435"/>
<dbReference type="InterPro" id="IPR008715">
    <property type="entry name" value="SAM-MeTfrase_NodS-like"/>
</dbReference>
<name>A0A291LZA9_9RHOB</name>